<feature type="signal peptide" evidence="1">
    <location>
        <begin position="1"/>
        <end position="24"/>
    </location>
</feature>
<evidence type="ECO:0000313" key="3">
    <source>
        <dbReference type="Proteomes" id="UP000189883"/>
    </source>
</evidence>
<protein>
    <submittedName>
        <fullName evidence="2">Uncharacterized protein</fullName>
    </submittedName>
</protein>
<name>A0A1S7DTB3_RIEAN</name>
<feature type="chain" id="PRO_5011961327" evidence="1">
    <location>
        <begin position="25"/>
        <end position="194"/>
    </location>
</feature>
<reference evidence="2 3" key="1">
    <citation type="submission" date="2015-06" db="EMBL/GenBank/DDBJ databases">
        <title>R. anatipestifer strain HXb2 is the most virulent strain so far, and the genome sequence would help us uncover the pathogenesis.</title>
        <authorList>
            <person name="Hu Q."/>
            <person name="Qi J."/>
            <person name="Bo H."/>
            <person name="Liu G."/>
            <person name="Tao M."/>
            <person name="Ding Y."/>
            <person name="Xue Y."/>
        </authorList>
    </citation>
    <scope>NUCLEOTIDE SEQUENCE [LARGE SCALE GENOMIC DNA]</scope>
    <source>
        <strain evidence="2 3">HXb2</strain>
    </source>
</reference>
<keyword evidence="1" id="KW-0732">Signal</keyword>
<evidence type="ECO:0000256" key="1">
    <source>
        <dbReference type="SAM" id="SignalP"/>
    </source>
</evidence>
<gene>
    <name evidence="2" type="ORF">AB406_1419</name>
</gene>
<sequence>MIKKEIMKKILSISVMCLSTFVFSQVRIGSASSNVLSSSSVLLEFGDTKDKGLVLPYVEVLPAEGSQQAKGGTLVFDITSTGEYRVKVKNENSGWSDLSGQSGYSSLVESRVKTPQSGFSDITGAKTIIGTSETTTDGVLVLESADKAMVLPIVDDYKNIKNPSAGMIAFLKGATASGHRLLVFNGQTWSFWKP</sequence>
<proteinExistence type="predicted"/>
<dbReference type="Proteomes" id="UP000189883">
    <property type="component" value="Chromosome"/>
</dbReference>
<dbReference type="EMBL" id="CP011859">
    <property type="protein sequence ID" value="AQY22365.1"/>
    <property type="molecule type" value="Genomic_DNA"/>
</dbReference>
<organism evidence="2 3">
    <name type="scientific">Riemerella anatipestifer</name>
    <name type="common">Moraxella anatipestifer</name>
    <dbReference type="NCBI Taxonomy" id="34085"/>
    <lineage>
        <taxon>Bacteria</taxon>
        <taxon>Pseudomonadati</taxon>
        <taxon>Bacteroidota</taxon>
        <taxon>Flavobacteriia</taxon>
        <taxon>Flavobacteriales</taxon>
        <taxon>Weeksellaceae</taxon>
        <taxon>Riemerella</taxon>
    </lineage>
</organism>
<evidence type="ECO:0000313" key="2">
    <source>
        <dbReference type="EMBL" id="AQY22365.1"/>
    </source>
</evidence>
<dbReference type="AlphaFoldDB" id="A0A1S7DTB3"/>
<accession>A0A1S7DTB3</accession>